<dbReference type="Gene3D" id="3.20.20.70">
    <property type="entry name" value="Aldolase class I"/>
    <property type="match status" value="1"/>
</dbReference>
<reference evidence="6" key="1">
    <citation type="journal article" date="2022" name="Plant J.">
        <title>Strategies of tolerance reflected in two North American maple genomes.</title>
        <authorList>
            <person name="McEvoy S.L."/>
            <person name="Sezen U.U."/>
            <person name="Trouern-Trend A."/>
            <person name="McMahon S.M."/>
            <person name="Schaberg P.G."/>
            <person name="Yang J."/>
            <person name="Wegrzyn J.L."/>
            <person name="Swenson N.G."/>
        </authorList>
    </citation>
    <scope>NUCLEOTIDE SEQUENCE</scope>
    <source>
        <strain evidence="6">91603</strain>
    </source>
</reference>
<dbReference type="Pfam" id="PF01081">
    <property type="entry name" value="Aldolase"/>
    <property type="match status" value="1"/>
</dbReference>
<dbReference type="SUPFAM" id="SSF51569">
    <property type="entry name" value="Aldolase"/>
    <property type="match status" value="1"/>
</dbReference>
<dbReference type="InterPro" id="IPR000887">
    <property type="entry name" value="Aldlse_KDPG_KHG"/>
</dbReference>
<dbReference type="PANTHER" id="PTHR30246:SF1">
    <property type="entry name" value="2-DEHYDRO-3-DEOXY-6-PHOSPHOGALACTONATE ALDOLASE-RELATED"/>
    <property type="match status" value="1"/>
</dbReference>
<evidence type="ECO:0000256" key="2">
    <source>
        <dbReference type="ARBA" id="ARBA00006906"/>
    </source>
</evidence>
<evidence type="ECO:0000256" key="3">
    <source>
        <dbReference type="ARBA" id="ARBA00011233"/>
    </source>
</evidence>
<accession>A0AAD5J6D4</accession>
<comment type="pathway">
    <text evidence="1">Carbohydrate acid metabolism.</text>
</comment>
<evidence type="ECO:0000256" key="5">
    <source>
        <dbReference type="ARBA" id="ARBA00023277"/>
    </source>
</evidence>
<dbReference type="NCBIfam" id="TIGR01182">
    <property type="entry name" value="eda"/>
    <property type="match status" value="1"/>
</dbReference>
<sequence length="380" mass="41071">MGVWTARNQWIFEGKSVDFRSTLSLVWCAISEANRLDIGCMRNCMDDLLILQTVGLQGRPSKAPVIKNVIWSPPAPGWIKVNTDGAAMGSPGFGGCGGWNKPVTSSRMAVCCSCTSTQQLQLSSSPLNKTLQQIHNSGVIACLRANSTELAIEAAVAAISGGISVLEIVMSTPGVFEVLRCLVQDHPTMTLGVGTVLNVENAKNATNVGAKFLMSPATVKDIMEDVRGGEVLYIPGVMTPTEILSAHDAGATIVKVYPVSALGGIRYISALKKPFPHIQMVASQGITIDSIGDYIAQGAASVVLSDAIFDKEAMDQNNFDKIYQLARLAALQGREAVERKRRGITKVQEVNFPRRIRCLEEEEYDDVGNADFSLRRHFLK</sequence>
<dbReference type="Proteomes" id="UP001064489">
    <property type="component" value="Chromosome 3"/>
</dbReference>
<comment type="caution">
    <text evidence="6">The sequence shown here is derived from an EMBL/GenBank/DDBJ whole genome shotgun (WGS) entry which is preliminary data.</text>
</comment>
<gene>
    <name evidence="6" type="ORF">LWI28_016509</name>
</gene>
<dbReference type="GO" id="GO:0016829">
    <property type="term" value="F:lyase activity"/>
    <property type="evidence" value="ECO:0007669"/>
    <property type="project" value="UniProtKB-KW"/>
</dbReference>
<dbReference type="CDD" id="cd00452">
    <property type="entry name" value="KDPG_aldolase"/>
    <property type="match status" value="1"/>
</dbReference>
<evidence type="ECO:0000313" key="6">
    <source>
        <dbReference type="EMBL" id="KAI9186357.1"/>
    </source>
</evidence>
<dbReference type="InterPro" id="IPR013785">
    <property type="entry name" value="Aldolase_TIM"/>
</dbReference>
<comment type="similarity">
    <text evidence="2">Belongs to the KHG/KDPG aldolase family.</text>
</comment>
<dbReference type="EMBL" id="JAJSOW010000100">
    <property type="protein sequence ID" value="KAI9186357.1"/>
    <property type="molecule type" value="Genomic_DNA"/>
</dbReference>
<evidence type="ECO:0000256" key="1">
    <source>
        <dbReference type="ARBA" id="ARBA00004761"/>
    </source>
</evidence>
<evidence type="ECO:0000256" key="4">
    <source>
        <dbReference type="ARBA" id="ARBA00023239"/>
    </source>
</evidence>
<organism evidence="6 7">
    <name type="scientific">Acer negundo</name>
    <name type="common">Box elder</name>
    <dbReference type="NCBI Taxonomy" id="4023"/>
    <lineage>
        <taxon>Eukaryota</taxon>
        <taxon>Viridiplantae</taxon>
        <taxon>Streptophyta</taxon>
        <taxon>Embryophyta</taxon>
        <taxon>Tracheophyta</taxon>
        <taxon>Spermatophyta</taxon>
        <taxon>Magnoliopsida</taxon>
        <taxon>eudicotyledons</taxon>
        <taxon>Gunneridae</taxon>
        <taxon>Pentapetalae</taxon>
        <taxon>rosids</taxon>
        <taxon>malvids</taxon>
        <taxon>Sapindales</taxon>
        <taxon>Sapindaceae</taxon>
        <taxon>Hippocastanoideae</taxon>
        <taxon>Acereae</taxon>
        <taxon>Acer</taxon>
    </lineage>
</organism>
<proteinExistence type="inferred from homology"/>
<reference evidence="6" key="2">
    <citation type="submission" date="2023-02" db="EMBL/GenBank/DDBJ databases">
        <authorList>
            <person name="Swenson N.G."/>
            <person name="Wegrzyn J.L."/>
            <person name="Mcevoy S.L."/>
        </authorList>
    </citation>
    <scope>NUCLEOTIDE SEQUENCE</scope>
    <source>
        <strain evidence="6">91603</strain>
        <tissue evidence="6">Leaf</tissue>
    </source>
</reference>
<keyword evidence="4" id="KW-0456">Lyase</keyword>
<keyword evidence="7" id="KW-1185">Reference proteome</keyword>
<dbReference type="AlphaFoldDB" id="A0AAD5J6D4"/>
<protein>
    <recommendedName>
        <fullName evidence="8">KHG/KDPG aldolase</fullName>
    </recommendedName>
</protein>
<evidence type="ECO:0000313" key="7">
    <source>
        <dbReference type="Proteomes" id="UP001064489"/>
    </source>
</evidence>
<name>A0AAD5J6D4_ACENE</name>
<keyword evidence="5" id="KW-0119">Carbohydrate metabolism</keyword>
<evidence type="ECO:0008006" key="8">
    <source>
        <dbReference type="Google" id="ProtNLM"/>
    </source>
</evidence>
<dbReference type="PANTHER" id="PTHR30246">
    <property type="entry name" value="2-KETO-3-DEOXY-6-PHOSPHOGLUCONATE ALDOLASE"/>
    <property type="match status" value="1"/>
</dbReference>
<comment type="subunit">
    <text evidence="3">Homotrimer.</text>
</comment>